<dbReference type="AlphaFoldDB" id="A0A0C3BMH2"/>
<organism evidence="1 2">
    <name type="scientific">Serendipita vermifera MAFF 305830</name>
    <dbReference type="NCBI Taxonomy" id="933852"/>
    <lineage>
        <taxon>Eukaryota</taxon>
        <taxon>Fungi</taxon>
        <taxon>Dikarya</taxon>
        <taxon>Basidiomycota</taxon>
        <taxon>Agaricomycotina</taxon>
        <taxon>Agaricomycetes</taxon>
        <taxon>Sebacinales</taxon>
        <taxon>Serendipitaceae</taxon>
        <taxon>Serendipita</taxon>
    </lineage>
</organism>
<evidence type="ECO:0000313" key="2">
    <source>
        <dbReference type="Proteomes" id="UP000054097"/>
    </source>
</evidence>
<dbReference type="InterPro" id="IPR027417">
    <property type="entry name" value="P-loop_NTPase"/>
</dbReference>
<dbReference type="OrthoDB" id="4487085at2759"/>
<keyword evidence="2" id="KW-1185">Reference proteome</keyword>
<dbReference type="EMBL" id="KN824279">
    <property type="protein sequence ID" value="KIM32606.1"/>
    <property type="molecule type" value="Genomic_DNA"/>
</dbReference>
<dbReference type="Gene3D" id="3.40.50.300">
    <property type="entry name" value="P-loop containing nucleotide triphosphate hydrolases"/>
    <property type="match status" value="1"/>
</dbReference>
<dbReference type="SUPFAM" id="SSF52540">
    <property type="entry name" value="P-loop containing nucleoside triphosphate hydrolases"/>
    <property type="match status" value="1"/>
</dbReference>
<dbReference type="PANTHER" id="PTHR35205:SF1">
    <property type="entry name" value="ZU5 DOMAIN-CONTAINING PROTEIN"/>
    <property type="match status" value="1"/>
</dbReference>
<evidence type="ECO:0008006" key="3">
    <source>
        <dbReference type="Google" id="ProtNLM"/>
    </source>
</evidence>
<name>A0A0C3BMH2_SERVB</name>
<evidence type="ECO:0000313" key="1">
    <source>
        <dbReference type="EMBL" id="KIM32606.1"/>
    </source>
</evidence>
<gene>
    <name evidence="1" type="ORF">M408DRAFT_41470</name>
</gene>
<reference evidence="1 2" key="1">
    <citation type="submission" date="2014-04" db="EMBL/GenBank/DDBJ databases">
        <authorList>
            <consortium name="DOE Joint Genome Institute"/>
            <person name="Kuo A."/>
            <person name="Zuccaro A."/>
            <person name="Kohler A."/>
            <person name="Nagy L.G."/>
            <person name="Floudas D."/>
            <person name="Copeland A."/>
            <person name="Barry K.W."/>
            <person name="Cichocki N."/>
            <person name="Veneault-Fourrey C."/>
            <person name="LaButti K."/>
            <person name="Lindquist E.A."/>
            <person name="Lipzen A."/>
            <person name="Lundell T."/>
            <person name="Morin E."/>
            <person name="Murat C."/>
            <person name="Sun H."/>
            <person name="Tunlid A."/>
            <person name="Henrissat B."/>
            <person name="Grigoriev I.V."/>
            <person name="Hibbett D.S."/>
            <person name="Martin F."/>
            <person name="Nordberg H.P."/>
            <person name="Cantor M.N."/>
            <person name="Hua S.X."/>
        </authorList>
    </citation>
    <scope>NUCLEOTIDE SEQUENCE [LARGE SCALE GENOMIC DNA]</scope>
    <source>
        <strain evidence="1 2">MAFF 305830</strain>
    </source>
</reference>
<feature type="non-terminal residue" evidence="1">
    <location>
        <position position="367"/>
    </location>
</feature>
<protein>
    <recommendedName>
        <fullName evidence="3">NB-ARC domain-containing protein</fullName>
    </recommendedName>
</protein>
<dbReference type="PANTHER" id="PTHR35205">
    <property type="entry name" value="NB-ARC AND TPR DOMAIN PROTEIN"/>
    <property type="match status" value="1"/>
</dbReference>
<dbReference type="Proteomes" id="UP000054097">
    <property type="component" value="Unassembled WGS sequence"/>
</dbReference>
<proteinExistence type="predicted"/>
<dbReference type="HOGENOM" id="CLU_000288_125_0_1"/>
<accession>A0A0C3BMH2</accession>
<reference evidence="2" key="2">
    <citation type="submission" date="2015-01" db="EMBL/GenBank/DDBJ databases">
        <title>Evolutionary Origins and Diversification of the Mycorrhizal Mutualists.</title>
        <authorList>
            <consortium name="DOE Joint Genome Institute"/>
            <consortium name="Mycorrhizal Genomics Consortium"/>
            <person name="Kohler A."/>
            <person name="Kuo A."/>
            <person name="Nagy L.G."/>
            <person name="Floudas D."/>
            <person name="Copeland A."/>
            <person name="Barry K.W."/>
            <person name="Cichocki N."/>
            <person name="Veneault-Fourrey C."/>
            <person name="LaButti K."/>
            <person name="Lindquist E.A."/>
            <person name="Lipzen A."/>
            <person name="Lundell T."/>
            <person name="Morin E."/>
            <person name="Murat C."/>
            <person name="Riley R."/>
            <person name="Ohm R."/>
            <person name="Sun H."/>
            <person name="Tunlid A."/>
            <person name="Henrissat B."/>
            <person name="Grigoriev I.V."/>
            <person name="Hibbett D.S."/>
            <person name="Martin F."/>
        </authorList>
    </citation>
    <scope>NUCLEOTIDE SEQUENCE [LARGE SCALE GENOMIC DNA]</scope>
    <source>
        <strain evidence="2">MAFF 305830</strain>
    </source>
</reference>
<sequence length="367" mass="41364">MGGCGKTQMVSYFLQEKGHMFTKVVFVDATSECSIKTDLQTWARSLEGGHDQDVWEDALRILANEPFSQPWLLILDNADDPDLQLLPFIPKCSCGSIIITSRNRDAGYLSNTCHLEMGQMDRTEALTTLLKAAKRQLPLVPEELISANTLLDELGCLAVALVQAGTYCHQLSSTVDGVFQPYSITNYLSLFHSRRSSLMKKVNPLTLDGYGRGVYTTLDLSYNAIPPSSRDLLHLISYFHHSDIPLSVLATASNMRFRDPFICLERLEGHKDIVSRLVSLLCADQEWDELRTHEIIQTLRSFSLVSTTNVDDSIFLHLHPLVKAWAKDKILPTDQNYCAMAAQTLSACCFRDNVRLYRYLVPHIDEM</sequence>